<dbReference type="AlphaFoldDB" id="A0A840XRN8"/>
<feature type="chain" id="PRO_5032566181" description="Cytochrome c domain-containing protein" evidence="1">
    <location>
        <begin position="21"/>
        <end position="90"/>
    </location>
</feature>
<evidence type="ECO:0000256" key="1">
    <source>
        <dbReference type="SAM" id="SignalP"/>
    </source>
</evidence>
<comment type="caution">
    <text evidence="2">The sequence shown here is derived from an EMBL/GenBank/DDBJ whole genome shotgun (WGS) entry which is preliminary data.</text>
</comment>
<protein>
    <recommendedName>
        <fullName evidence="4">Cytochrome c domain-containing protein</fullName>
    </recommendedName>
</protein>
<dbReference type="EMBL" id="JACIJE010000003">
    <property type="protein sequence ID" value="MBB5689339.1"/>
    <property type="molecule type" value="Genomic_DNA"/>
</dbReference>
<evidence type="ECO:0000313" key="3">
    <source>
        <dbReference type="Proteomes" id="UP000562254"/>
    </source>
</evidence>
<reference evidence="2 3" key="1">
    <citation type="submission" date="2020-08" db="EMBL/GenBank/DDBJ databases">
        <title>Genomic Encyclopedia of Type Strains, Phase IV (KMG-IV): sequencing the most valuable type-strain genomes for metagenomic binning, comparative biology and taxonomic classification.</title>
        <authorList>
            <person name="Goeker M."/>
        </authorList>
    </citation>
    <scope>NUCLEOTIDE SEQUENCE [LARGE SCALE GENOMIC DNA]</scope>
    <source>
        <strain evidence="2 3">DSM 25895</strain>
    </source>
</reference>
<evidence type="ECO:0008006" key="4">
    <source>
        <dbReference type="Google" id="ProtNLM"/>
    </source>
</evidence>
<name>A0A840XRN8_9PROT</name>
<gene>
    <name evidence="2" type="ORF">FHS88_001464</name>
</gene>
<organism evidence="2 3">
    <name type="scientific">Neoroseomonas alkaliterrae</name>
    <dbReference type="NCBI Taxonomy" id="1452450"/>
    <lineage>
        <taxon>Bacteria</taxon>
        <taxon>Pseudomonadati</taxon>
        <taxon>Pseudomonadota</taxon>
        <taxon>Alphaproteobacteria</taxon>
        <taxon>Acetobacterales</taxon>
        <taxon>Acetobacteraceae</taxon>
        <taxon>Neoroseomonas</taxon>
    </lineage>
</organism>
<keyword evidence="3" id="KW-1185">Reference proteome</keyword>
<dbReference type="Proteomes" id="UP000562254">
    <property type="component" value="Unassembled WGS sequence"/>
</dbReference>
<feature type="signal peptide" evidence="1">
    <location>
        <begin position="1"/>
        <end position="20"/>
    </location>
</feature>
<keyword evidence="1" id="KW-0732">Signal</keyword>
<proteinExistence type="predicted"/>
<accession>A0A840XRN8</accession>
<sequence>MTMRLIAFLALLASIAPAAAQPPSPTGAEAYERGCGGGCHRSEARVIRAIPRGSDEERRAWIAAFMDRHPCHCDDAKPAILDYLVERSRR</sequence>
<evidence type="ECO:0000313" key="2">
    <source>
        <dbReference type="EMBL" id="MBB5689339.1"/>
    </source>
</evidence>
<dbReference type="RefSeq" id="WP_184483048.1">
    <property type="nucleotide sequence ID" value="NZ_JACIJE010000003.1"/>
</dbReference>